<protein>
    <submittedName>
        <fullName evidence="1">22412_t:CDS:1</fullName>
    </submittedName>
</protein>
<organism evidence="1 2">
    <name type="scientific">Racocetra persica</name>
    <dbReference type="NCBI Taxonomy" id="160502"/>
    <lineage>
        <taxon>Eukaryota</taxon>
        <taxon>Fungi</taxon>
        <taxon>Fungi incertae sedis</taxon>
        <taxon>Mucoromycota</taxon>
        <taxon>Glomeromycotina</taxon>
        <taxon>Glomeromycetes</taxon>
        <taxon>Diversisporales</taxon>
        <taxon>Gigasporaceae</taxon>
        <taxon>Racocetra</taxon>
    </lineage>
</organism>
<sequence length="376" mass="42818">NDRIITRYKNLNPQIDAKILRNCLEYEPKFFTWGASDFFNVIDSNGKRQMIVVESDSSPAGQVTMPSLGINKRHNGYKFITQTAFKQALKGTDPSIGELAILYDVTSDETEATGFAAAISEETKEHVWIVMLYDIAKYELLKWENKVMYIKDQDEGHKPWIYFPLKSKTVVFNNIISCLAGGQNKIMAAKSFELFNTELSGSGLVIRFPKTVYNVNKSEIYSCIEKMGGRVVIKSPYGSCGHGVYTITNSEELKEFFDTNHHYEKFIVQSLVESAYGDSWNAFGTNVSVKLDSSWIEEYERVITVDQKEFDTTGLGIDDLIDAYVQTVLSIIAIDKMCQKLFVNHEFNFELYRTLNPDDVLLDDEPVNFLCIIKDN</sequence>
<comment type="caution">
    <text evidence="1">The sequence shown here is derived from an EMBL/GenBank/DDBJ whole genome shotgun (WGS) entry which is preliminary data.</text>
</comment>
<dbReference type="EMBL" id="CAJVQC010001172">
    <property type="protein sequence ID" value="CAG8489016.1"/>
    <property type="molecule type" value="Genomic_DNA"/>
</dbReference>
<keyword evidence="2" id="KW-1185">Reference proteome</keyword>
<feature type="non-terminal residue" evidence="1">
    <location>
        <position position="1"/>
    </location>
</feature>
<dbReference type="Proteomes" id="UP000789920">
    <property type="component" value="Unassembled WGS sequence"/>
</dbReference>
<evidence type="ECO:0000313" key="1">
    <source>
        <dbReference type="EMBL" id="CAG8489016.1"/>
    </source>
</evidence>
<accession>A0ACA9KTV8</accession>
<proteinExistence type="predicted"/>
<evidence type="ECO:0000313" key="2">
    <source>
        <dbReference type="Proteomes" id="UP000789920"/>
    </source>
</evidence>
<reference evidence="1" key="1">
    <citation type="submission" date="2021-06" db="EMBL/GenBank/DDBJ databases">
        <authorList>
            <person name="Kallberg Y."/>
            <person name="Tangrot J."/>
            <person name="Rosling A."/>
        </authorList>
    </citation>
    <scope>NUCLEOTIDE SEQUENCE</scope>
    <source>
        <strain evidence="1">MA461A</strain>
    </source>
</reference>
<gene>
    <name evidence="1" type="ORF">RPERSI_LOCUS1303</name>
</gene>
<name>A0ACA9KTV8_9GLOM</name>